<dbReference type="EMBL" id="JAULJQ010000004">
    <property type="protein sequence ID" value="MDO2409268.1"/>
    <property type="molecule type" value="Genomic_DNA"/>
</dbReference>
<organism evidence="2 3">
    <name type="scientific">Campylobacter magnus</name>
    <dbReference type="NCBI Taxonomy" id="3026462"/>
    <lineage>
        <taxon>Bacteria</taxon>
        <taxon>Pseudomonadati</taxon>
        <taxon>Campylobacterota</taxon>
        <taxon>Epsilonproteobacteria</taxon>
        <taxon>Campylobacterales</taxon>
        <taxon>Campylobacteraceae</taxon>
        <taxon>Campylobacter</taxon>
    </lineage>
</organism>
<evidence type="ECO:0000259" key="1">
    <source>
        <dbReference type="PROSITE" id="PS51352"/>
    </source>
</evidence>
<dbReference type="Proteomes" id="UP001171111">
    <property type="component" value="Unassembled WGS sequence"/>
</dbReference>
<name>A0ABT8T8F8_9BACT</name>
<dbReference type="Pfam" id="PF00085">
    <property type="entry name" value="Thioredoxin"/>
    <property type="match status" value="1"/>
</dbReference>
<keyword evidence="3" id="KW-1185">Reference proteome</keyword>
<dbReference type="PROSITE" id="PS51352">
    <property type="entry name" value="THIOREDOXIN_2"/>
    <property type="match status" value="1"/>
</dbReference>
<protein>
    <submittedName>
        <fullName evidence="2">Thioredoxin family protein</fullName>
    </submittedName>
</protein>
<dbReference type="InterPro" id="IPR036249">
    <property type="entry name" value="Thioredoxin-like_sf"/>
</dbReference>
<proteinExistence type="predicted"/>
<dbReference type="Gene3D" id="3.40.30.10">
    <property type="entry name" value="Glutaredoxin"/>
    <property type="match status" value="1"/>
</dbReference>
<dbReference type="PANTHER" id="PTHR45663">
    <property type="entry name" value="GEO12009P1"/>
    <property type="match status" value="1"/>
</dbReference>
<reference evidence="2 3" key="1">
    <citation type="submission" date="2023-06" db="EMBL/GenBank/DDBJ databases">
        <title>Campylobacter magnum sp. nov., isolated from cecal contents of domestic pigs (Sus scrofa domesticus).</title>
        <authorList>
            <person name="Papic B."/>
            <person name="Gruntar I."/>
        </authorList>
    </citation>
    <scope>NUCLEOTIDE SEQUENCE [LARGE SCALE GENOMIC DNA]</scope>
    <source>
        <strain evidence="3">34484-21</strain>
    </source>
</reference>
<evidence type="ECO:0000313" key="2">
    <source>
        <dbReference type="EMBL" id="MDO2409268.1"/>
    </source>
</evidence>
<dbReference type="PANTHER" id="PTHR45663:SF11">
    <property type="entry name" value="GEO12009P1"/>
    <property type="match status" value="1"/>
</dbReference>
<dbReference type="RefSeq" id="WP_302244128.1">
    <property type="nucleotide sequence ID" value="NZ_JAULJQ010000004.1"/>
</dbReference>
<sequence>MKLNEQNYNESIKNGACVVTFSAPWCKDCVALKPILSRLMPEYEGKISFFEVDFDSAEGLKDVLNIRRIPTMIFYKNGLEVGSRLVEPDSQKIVDDALKALIS</sequence>
<dbReference type="SUPFAM" id="SSF52833">
    <property type="entry name" value="Thioredoxin-like"/>
    <property type="match status" value="1"/>
</dbReference>
<dbReference type="CDD" id="cd02947">
    <property type="entry name" value="TRX_family"/>
    <property type="match status" value="1"/>
</dbReference>
<gene>
    <name evidence="2" type="ORF">Q2362_04035</name>
</gene>
<dbReference type="InterPro" id="IPR013766">
    <property type="entry name" value="Thioredoxin_domain"/>
</dbReference>
<feature type="domain" description="Thioredoxin" evidence="1">
    <location>
        <begin position="1"/>
        <end position="103"/>
    </location>
</feature>
<comment type="caution">
    <text evidence="2">The sequence shown here is derived from an EMBL/GenBank/DDBJ whole genome shotgun (WGS) entry which is preliminary data.</text>
</comment>
<accession>A0ABT8T8F8</accession>
<evidence type="ECO:0000313" key="3">
    <source>
        <dbReference type="Proteomes" id="UP001171111"/>
    </source>
</evidence>